<dbReference type="Proteomes" id="UP000465301">
    <property type="component" value="Unassembled WGS sequence"/>
</dbReference>
<sequence>MVGGEHQPVAVVGGANQRHPEGGWVGQFADRGAFGGGQPLDAVVEVGLIGAEVDVMPRDRGVAGDDLHGWVDVGAEAGGEVGVAAHGGVDRLAQPLRVEGARDADVELEGVEVDAAGPRGRGVKVQPLLQRGQRQDVGDAAVPLEGIDLLLGEKRGGHVRRGEAAATAAHVRADAPQRLKPQLAQARCVRVIQYRRRPRPVGVQPWAALVVQDAGVERHGVGQRHGRRGRDGCGRHAVEARPPHIVGELGRAGQSAQVVEHDRGSAIIQASIGIEVAQQPVGEAVGQGPQLFLGPFEHRCQGGVTGRDLRPVQATKAQGNRVLGGEPAHRARQVHSGAQLLAPMAFHVDTDRCGAVAGQLRDRHAERDQQDVVRAGAERGGHLGQQHAGGLDVQLSGQVAGVGVGIGGVSRRQCRGGGRYPPPCVGLGHHLGVARVLVQQRRPPGERRAARRQHYRLTAAVQGPGNVEVLQQDSPRDPVDGQVVNHQHQLAGGGHPERAEHGAGARVQPRARVDERLIGQHVHRTHAPGGIDRARVGHRQRPSAGAVVVDAQPQHGVPVQQRLQDRHRAGLARPRGGLHEHGLVELVDRAVDVVQPPHDRGRGHRPGAVIESIVVAGGHRGHPGQPGYRLLDENVTRTAHHAGGPRAGHHLQ</sequence>
<evidence type="ECO:0000256" key="1">
    <source>
        <dbReference type="SAM" id="MobiDB-lite"/>
    </source>
</evidence>
<proteinExistence type="predicted"/>
<comment type="caution">
    <text evidence="2">The sequence shown here is derived from an EMBL/GenBank/DDBJ whole genome shotgun (WGS) entry which is preliminary data.</text>
</comment>
<organism evidence="2 3">
    <name type="scientific">Mycobacterium timonense</name>
    <dbReference type="NCBI Taxonomy" id="701043"/>
    <lineage>
        <taxon>Bacteria</taxon>
        <taxon>Bacillati</taxon>
        <taxon>Actinomycetota</taxon>
        <taxon>Actinomycetes</taxon>
        <taxon>Mycobacteriales</taxon>
        <taxon>Mycobacteriaceae</taxon>
        <taxon>Mycobacterium</taxon>
        <taxon>Mycobacterium avium complex (MAC)</taxon>
    </lineage>
</organism>
<gene>
    <name evidence="2" type="ORF">MTIM_32120</name>
</gene>
<name>A0A7I9Z8T3_9MYCO</name>
<dbReference type="EMBL" id="BLLA01000001">
    <property type="protein sequence ID" value="GFG97333.1"/>
    <property type="molecule type" value="Genomic_DNA"/>
</dbReference>
<feature type="region of interest" description="Disordered" evidence="1">
    <location>
        <begin position="489"/>
        <end position="508"/>
    </location>
</feature>
<keyword evidence="3" id="KW-1185">Reference proteome</keyword>
<reference evidence="2 3" key="1">
    <citation type="journal article" date="2019" name="Emerg. Microbes Infect.">
        <title>Comprehensive subspecies identification of 175 nontuberculous mycobacteria species based on 7547 genomic profiles.</title>
        <authorList>
            <person name="Matsumoto Y."/>
            <person name="Kinjo T."/>
            <person name="Motooka D."/>
            <person name="Nabeya D."/>
            <person name="Jung N."/>
            <person name="Uechi K."/>
            <person name="Horii T."/>
            <person name="Iida T."/>
            <person name="Fujita J."/>
            <person name="Nakamura S."/>
        </authorList>
    </citation>
    <scope>NUCLEOTIDE SEQUENCE [LARGE SCALE GENOMIC DNA]</scope>
    <source>
        <strain evidence="2 3">JCM 30726</strain>
    </source>
</reference>
<evidence type="ECO:0000313" key="3">
    <source>
        <dbReference type="Proteomes" id="UP000465301"/>
    </source>
</evidence>
<evidence type="ECO:0000313" key="2">
    <source>
        <dbReference type="EMBL" id="GFG97333.1"/>
    </source>
</evidence>
<protein>
    <submittedName>
        <fullName evidence="2">Uncharacterized protein</fullName>
    </submittedName>
</protein>
<accession>A0A7I9Z8T3</accession>
<dbReference type="AlphaFoldDB" id="A0A7I9Z8T3"/>